<evidence type="ECO:0000313" key="2">
    <source>
        <dbReference type="Proteomes" id="UP000254877"/>
    </source>
</evidence>
<dbReference type="Proteomes" id="UP000254877">
    <property type="component" value="Unassembled WGS sequence"/>
</dbReference>
<dbReference type="AlphaFoldDB" id="A0A376LPU6"/>
<gene>
    <name evidence="1" type="ORF">NCTC7928_07074</name>
</gene>
<protein>
    <submittedName>
        <fullName evidence="1">Uncharacterized protein</fullName>
    </submittedName>
</protein>
<name>A0A376LPU6_ECOLX</name>
<sequence>MNRKHRYQCTYSRCSAFFKNGKIYEVDAALVDAKDQEYIHAITDDQGQLWRFYKMGCGTALVYARAGGGAFAAFSYVGV</sequence>
<dbReference type="EMBL" id="UGAB01000002">
    <property type="protein sequence ID" value="STF46272.1"/>
    <property type="molecule type" value="Genomic_DNA"/>
</dbReference>
<reference evidence="1 2" key="1">
    <citation type="submission" date="2018-06" db="EMBL/GenBank/DDBJ databases">
        <authorList>
            <consortium name="Pathogen Informatics"/>
            <person name="Doyle S."/>
        </authorList>
    </citation>
    <scope>NUCLEOTIDE SEQUENCE [LARGE SCALE GENOMIC DNA]</scope>
    <source>
        <strain evidence="1 2">NCTC7928</strain>
    </source>
</reference>
<organism evidence="1 2">
    <name type="scientific">Escherichia coli</name>
    <dbReference type="NCBI Taxonomy" id="562"/>
    <lineage>
        <taxon>Bacteria</taxon>
        <taxon>Pseudomonadati</taxon>
        <taxon>Pseudomonadota</taxon>
        <taxon>Gammaproteobacteria</taxon>
        <taxon>Enterobacterales</taxon>
        <taxon>Enterobacteriaceae</taxon>
        <taxon>Escherichia</taxon>
    </lineage>
</organism>
<accession>A0A376LPU6</accession>
<proteinExistence type="predicted"/>
<evidence type="ECO:0000313" key="1">
    <source>
        <dbReference type="EMBL" id="STF46272.1"/>
    </source>
</evidence>